<proteinExistence type="predicted"/>
<feature type="region of interest" description="Disordered" evidence="1">
    <location>
        <begin position="81"/>
        <end position="193"/>
    </location>
</feature>
<feature type="compositionally biased region" description="Low complexity" evidence="1">
    <location>
        <begin position="43"/>
        <end position="57"/>
    </location>
</feature>
<feature type="compositionally biased region" description="Low complexity" evidence="1">
    <location>
        <begin position="140"/>
        <end position="154"/>
    </location>
</feature>
<reference evidence="2 3" key="1">
    <citation type="journal article" date="2015" name="Genome Announc.">
        <title>Draft Genome Sequence of Filamentous Marine Cyanobacterium Lyngbya confervoides Strain BDU141951.</title>
        <authorList>
            <person name="Chandrababunaidu M.M."/>
            <person name="Sen D."/>
            <person name="Tripathy S."/>
        </authorList>
    </citation>
    <scope>NUCLEOTIDE SEQUENCE [LARGE SCALE GENOMIC DNA]</scope>
    <source>
        <strain evidence="2 3">BDU141951</strain>
    </source>
</reference>
<comment type="caution">
    <text evidence="2">The sequence shown here is derived from an EMBL/GenBank/DDBJ whole genome shotgun (WGS) entry which is preliminary data.</text>
</comment>
<dbReference type="Proteomes" id="UP000031561">
    <property type="component" value="Unassembled WGS sequence"/>
</dbReference>
<evidence type="ECO:0000313" key="2">
    <source>
        <dbReference type="EMBL" id="MCM1981346.1"/>
    </source>
</evidence>
<protein>
    <submittedName>
        <fullName evidence="2">Uncharacterized protein</fullName>
    </submittedName>
</protein>
<evidence type="ECO:0000256" key="1">
    <source>
        <dbReference type="SAM" id="MobiDB-lite"/>
    </source>
</evidence>
<organism evidence="2 3">
    <name type="scientific">Lyngbya confervoides BDU141951</name>
    <dbReference type="NCBI Taxonomy" id="1574623"/>
    <lineage>
        <taxon>Bacteria</taxon>
        <taxon>Bacillati</taxon>
        <taxon>Cyanobacteriota</taxon>
        <taxon>Cyanophyceae</taxon>
        <taxon>Oscillatoriophycideae</taxon>
        <taxon>Oscillatoriales</taxon>
        <taxon>Microcoleaceae</taxon>
        <taxon>Lyngbya</taxon>
    </lineage>
</organism>
<gene>
    <name evidence="2" type="ORF">QQ91_0000680</name>
</gene>
<accession>A0ABD4SXM1</accession>
<feature type="region of interest" description="Disordered" evidence="1">
    <location>
        <begin position="42"/>
        <end position="67"/>
    </location>
</feature>
<keyword evidence="3" id="KW-1185">Reference proteome</keyword>
<dbReference type="AlphaFoldDB" id="A0ABD4SXM1"/>
<dbReference type="EMBL" id="JTHE03000005">
    <property type="protein sequence ID" value="MCM1981346.1"/>
    <property type="molecule type" value="Genomic_DNA"/>
</dbReference>
<dbReference type="RefSeq" id="WP_166278719.1">
    <property type="nucleotide sequence ID" value="NZ_JTHE03000005.1"/>
</dbReference>
<name>A0ABD4SXM1_9CYAN</name>
<sequence length="246" mass="27124">MKSSKIAVPLQPDIKQKLREYGKKNQIKNFSGVILAILNEHFSSSNSSPSPSVTDAPPSIPDAPPPINEIMATLEKLSERVASLEGELATTQEAKAPAESSPKPPVRRRRTREKPETKPTRTRSEPTNRSNVSARPVNNRGRASGSVKSSSKSAPTKKAQTPAPVKPKKPNAASGRPTRSSRRKSSGGEGEWISTREAFNLFGGDLSWSRFSKLTPEELEERFDLESDVNRKVRGSRFNKWLRLKA</sequence>
<feature type="compositionally biased region" description="Pro residues" evidence="1">
    <location>
        <begin position="58"/>
        <end position="67"/>
    </location>
</feature>
<evidence type="ECO:0000313" key="3">
    <source>
        <dbReference type="Proteomes" id="UP000031561"/>
    </source>
</evidence>
<feature type="compositionally biased region" description="Basic and acidic residues" evidence="1">
    <location>
        <begin position="113"/>
        <end position="126"/>
    </location>
</feature>